<evidence type="ECO:0000313" key="2">
    <source>
        <dbReference type="EMBL" id="CAA9545250.1"/>
    </source>
</evidence>
<evidence type="ECO:0000256" key="1">
    <source>
        <dbReference type="SAM" id="MobiDB-lite"/>
    </source>
</evidence>
<reference evidence="2" key="1">
    <citation type="submission" date="2020-02" db="EMBL/GenBank/DDBJ databases">
        <authorList>
            <person name="Meier V. D."/>
        </authorList>
    </citation>
    <scope>NUCLEOTIDE SEQUENCE</scope>
    <source>
        <strain evidence="2">AVDCRST_MAG79</strain>
    </source>
</reference>
<gene>
    <name evidence="2" type="ORF">AVDCRST_MAG79-2229</name>
</gene>
<accession>A0A6J4UAD0</accession>
<dbReference type="AlphaFoldDB" id="A0A6J4UAD0"/>
<feature type="non-terminal residue" evidence="2">
    <location>
        <position position="80"/>
    </location>
</feature>
<dbReference type="EMBL" id="CADCWC010000336">
    <property type="protein sequence ID" value="CAA9545250.1"/>
    <property type="molecule type" value="Genomic_DNA"/>
</dbReference>
<name>A0A6J4UAD0_9ACTN</name>
<organism evidence="2">
    <name type="scientific">uncultured Thermoleophilia bacterium</name>
    <dbReference type="NCBI Taxonomy" id="1497501"/>
    <lineage>
        <taxon>Bacteria</taxon>
        <taxon>Bacillati</taxon>
        <taxon>Actinomycetota</taxon>
        <taxon>Thermoleophilia</taxon>
        <taxon>environmental samples</taxon>
    </lineage>
</organism>
<feature type="non-terminal residue" evidence="2">
    <location>
        <position position="1"/>
    </location>
</feature>
<proteinExistence type="predicted"/>
<protein>
    <submittedName>
        <fullName evidence="2">Uncharacterized protein</fullName>
    </submittedName>
</protein>
<feature type="region of interest" description="Disordered" evidence="1">
    <location>
        <begin position="1"/>
        <end position="47"/>
    </location>
</feature>
<sequence>ISRPRTGPARRARWPGPIPTRRRRSGTRRAHGTWRARASRTTWSGARPSRRCPWWHGSWSSRRVARCSSPIRPARRPPTR</sequence>
<feature type="compositionally biased region" description="Basic residues" evidence="1">
    <location>
        <begin position="20"/>
        <end position="38"/>
    </location>
</feature>